<dbReference type="SMART" id="SM00825">
    <property type="entry name" value="PKS_KS"/>
    <property type="match status" value="1"/>
</dbReference>
<proteinExistence type="predicted"/>
<dbReference type="Gene3D" id="3.40.50.1820">
    <property type="entry name" value="alpha/beta hydrolase"/>
    <property type="match status" value="1"/>
</dbReference>
<dbReference type="InterPro" id="IPR006162">
    <property type="entry name" value="Ppantetheine_attach_site"/>
</dbReference>
<gene>
    <name evidence="6" type="ORF">ACFSX3_27680</name>
</gene>
<keyword evidence="7" id="KW-1185">Reference proteome</keyword>
<dbReference type="InterPro" id="IPR020841">
    <property type="entry name" value="PKS_Beta-ketoAc_synthase_dom"/>
</dbReference>
<dbReference type="Pfam" id="PF22621">
    <property type="entry name" value="CurL-like_PKS_C"/>
    <property type="match status" value="1"/>
</dbReference>
<name>A0ABW5FFH5_9BACL</name>
<sequence length="1051" mass="113535">MSHPEYPYNGNEIAVIGMAGRFPQSENLEAFWQNLTGGKECISHYSSRELEEAGIDPGILSQPNYVRAKGEIGQLDAFDAAFFGINPKDAELMDPQHRMMLECAWEALEHAGYQSADCGSSMGVFVGKSMSSYLFLNLFPHIQKMLATGNLQAAIGNDKDSMATTISYRLNLKGPSMAVQSSSSTSLVSVCMAAQSLLTYQCDTALAGGITVGPPERAGYLFEPGGIMSADGHCRAFDENSSGFVPGNGYGLVVLKRLDEAIRDKDHIWSVIKGFAVNNDGADKISYTAPSVGAQSEVIASAQALAEVHPETIGYVEAHGTGTRMGDPIEIEALTQAFRLGTNQRGYCPIGSVKTNIGHLDSAAGIAGFIKATLMLHHKQIPPTLNYERPNPAIDFEGSPFYVNTGLIDWKEQAYPRRAGVNSLGMGGTNAHVVLEEGPRMDSAPAAPRWHILPISAKSETSRVGNLSRLQHYLSEETQTKLADVAYTLSVGRQAFGIRAAVVCSTQEEAVLAMEASDPQGLYQGESPSRNRPLVFMFTGQGSQYSGMAAGLYAAEPVFREYYDRCAVQIHSLTGMDIKPLMQSVKNLPQALDVNETALTQPLLFAVEYAMAQLLISRGLRPQAMIGHSLGEYAAAAIAGVFQLEDAVLLVCRRAEWMSRTESGAMLAVGLSREAVNGYLQERITLAAVNSPGLCVLSGEEAAIAKLEQRLTEEGIFNKKLSTSHAFHSPLMQPMAAAYHELLMQVELKEPSVPIMSCLTGSWLKAEEAIDPGYWTRHILEPVVFMDGLGALLREGNRLFVEVGPGSTLCGLGRQNPAATEDSLWVPALRSVHGQDEDTRVLAQAIANLWVCGAEVNWGLYFGNETRRRVPLPTYAFSRQSYWVYPEAAPSGSNASVTVTSGTQASGISVPFSSIPEQRQTGSRHARPKVTAAYRAAEGSIEQQLVEILERELHIHPVGADDNFFELGGHSLLATQVLDRIRQALGVQLSIESIFLRPTVSGMAQLLENTSGETRKEQSIAGLFQEVAAMSSREIASSLAEDKLKLGGGKG</sequence>
<dbReference type="InterPro" id="IPR016039">
    <property type="entry name" value="Thiolase-like"/>
</dbReference>
<feature type="domain" description="Carrier" evidence="4">
    <location>
        <begin position="936"/>
        <end position="1011"/>
    </location>
</feature>
<dbReference type="RefSeq" id="WP_209993033.1">
    <property type="nucleotide sequence ID" value="NZ_JBHUKY010000072.1"/>
</dbReference>
<dbReference type="SUPFAM" id="SSF52151">
    <property type="entry name" value="FabD/lysophospholipase-like"/>
    <property type="match status" value="1"/>
</dbReference>
<dbReference type="InterPro" id="IPR020806">
    <property type="entry name" value="PKS_PP-bd"/>
</dbReference>
<evidence type="ECO:0000256" key="3">
    <source>
        <dbReference type="ARBA" id="ARBA00022679"/>
    </source>
</evidence>
<dbReference type="Gene3D" id="3.30.70.3290">
    <property type="match status" value="1"/>
</dbReference>
<dbReference type="CDD" id="cd00833">
    <property type="entry name" value="PKS"/>
    <property type="match status" value="1"/>
</dbReference>
<evidence type="ECO:0000313" key="7">
    <source>
        <dbReference type="Proteomes" id="UP001597448"/>
    </source>
</evidence>
<keyword evidence="3" id="KW-0808">Transferase</keyword>
<dbReference type="PROSITE" id="PS50075">
    <property type="entry name" value="CARRIER"/>
    <property type="match status" value="1"/>
</dbReference>
<dbReference type="InterPro" id="IPR014031">
    <property type="entry name" value="Ketoacyl_synth_C"/>
</dbReference>
<dbReference type="SUPFAM" id="SSF47336">
    <property type="entry name" value="ACP-like"/>
    <property type="match status" value="1"/>
</dbReference>
<dbReference type="SUPFAM" id="SSF55048">
    <property type="entry name" value="Probable ACP-binding domain of malonyl-CoA ACP transacylase"/>
    <property type="match status" value="1"/>
</dbReference>
<evidence type="ECO:0000313" key="6">
    <source>
        <dbReference type="EMBL" id="MFD2413656.1"/>
    </source>
</evidence>
<dbReference type="PROSITE" id="PS52004">
    <property type="entry name" value="KS3_2"/>
    <property type="match status" value="1"/>
</dbReference>
<evidence type="ECO:0000256" key="1">
    <source>
        <dbReference type="ARBA" id="ARBA00022450"/>
    </source>
</evidence>
<evidence type="ECO:0000259" key="5">
    <source>
        <dbReference type="PROSITE" id="PS52004"/>
    </source>
</evidence>
<dbReference type="Proteomes" id="UP001597448">
    <property type="component" value="Unassembled WGS sequence"/>
</dbReference>
<dbReference type="InterPro" id="IPR001227">
    <property type="entry name" value="Ac_transferase_dom_sf"/>
</dbReference>
<dbReference type="SUPFAM" id="SSF53901">
    <property type="entry name" value="Thiolase-like"/>
    <property type="match status" value="1"/>
</dbReference>
<dbReference type="SMART" id="SM00823">
    <property type="entry name" value="PKS_PP"/>
    <property type="match status" value="1"/>
</dbReference>
<dbReference type="PANTHER" id="PTHR43775">
    <property type="entry name" value="FATTY ACID SYNTHASE"/>
    <property type="match status" value="1"/>
</dbReference>
<dbReference type="SMART" id="SM00827">
    <property type="entry name" value="PKS_AT"/>
    <property type="match status" value="1"/>
</dbReference>
<dbReference type="Pfam" id="PF00109">
    <property type="entry name" value="ketoacyl-synt"/>
    <property type="match status" value="1"/>
</dbReference>
<dbReference type="InterPro" id="IPR014043">
    <property type="entry name" value="Acyl_transferase_dom"/>
</dbReference>
<dbReference type="Gene3D" id="3.40.366.10">
    <property type="entry name" value="Malonyl-Coenzyme A Acyl Carrier Protein, domain 2"/>
    <property type="match status" value="1"/>
</dbReference>
<dbReference type="InterPro" id="IPR009081">
    <property type="entry name" value="PP-bd_ACP"/>
</dbReference>
<keyword evidence="1" id="KW-0596">Phosphopantetheine</keyword>
<dbReference type="PANTHER" id="PTHR43775:SF51">
    <property type="entry name" value="INACTIVE PHENOLPHTHIOCEROL SYNTHESIS POLYKETIDE SYNTHASE TYPE I PKS1-RELATED"/>
    <property type="match status" value="1"/>
</dbReference>
<dbReference type="Pfam" id="PF00698">
    <property type="entry name" value="Acyl_transf_1"/>
    <property type="match status" value="1"/>
</dbReference>
<dbReference type="Pfam" id="PF00550">
    <property type="entry name" value="PP-binding"/>
    <property type="match status" value="1"/>
</dbReference>
<dbReference type="InterPro" id="IPR036736">
    <property type="entry name" value="ACP-like_sf"/>
</dbReference>
<dbReference type="InterPro" id="IPR016036">
    <property type="entry name" value="Malonyl_transacylase_ACP-bd"/>
</dbReference>
<accession>A0ABW5FFH5</accession>
<comment type="caution">
    <text evidence="6">The sequence shown here is derived from an EMBL/GenBank/DDBJ whole genome shotgun (WGS) entry which is preliminary data.</text>
</comment>
<organism evidence="6 7">
    <name type="scientific">Paenibacillus rhizoplanae</name>
    <dbReference type="NCBI Taxonomy" id="1917181"/>
    <lineage>
        <taxon>Bacteria</taxon>
        <taxon>Bacillati</taxon>
        <taxon>Bacillota</taxon>
        <taxon>Bacilli</taxon>
        <taxon>Bacillales</taxon>
        <taxon>Paenibacillaceae</taxon>
        <taxon>Paenibacillus</taxon>
    </lineage>
</organism>
<dbReference type="InterPro" id="IPR050091">
    <property type="entry name" value="PKS_NRPS_Biosynth_Enz"/>
</dbReference>
<protein>
    <submittedName>
        <fullName evidence="6">Type I polyketide synthase</fullName>
    </submittedName>
</protein>
<dbReference type="InterPro" id="IPR014030">
    <property type="entry name" value="Ketoacyl_synth_N"/>
</dbReference>
<evidence type="ECO:0000259" key="4">
    <source>
        <dbReference type="PROSITE" id="PS50075"/>
    </source>
</evidence>
<dbReference type="Pfam" id="PF02801">
    <property type="entry name" value="Ketoacyl-synt_C"/>
    <property type="match status" value="1"/>
</dbReference>
<keyword evidence="2" id="KW-0597">Phosphoprotein</keyword>
<evidence type="ECO:0000256" key="2">
    <source>
        <dbReference type="ARBA" id="ARBA00022553"/>
    </source>
</evidence>
<dbReference type="EMBL" id="JBHUKY010000072">
    <property type="protein sequence ID" value="MFD2413656.1"/>
    <property type="molecule type" value="Genomic_DNA"/>
</dbReference>
<reference evidence="7" key="1">
    <citation type="journal article" date="2019" name="Int. J. Syst. Evol. Microbiol.">
        <title>The Global Catalogue of Microorganisms (GCM) 10K type strain sequencing project: providing services to taxonomists for standard genome sequencing and annotation.</title>
        <authorList>
            <consortium name="The Broad Institute Genomics Platform"/>
            <consortium name="The Broad Institute Genome Sequencing Center for Infectious Disease"/>
            <person name="Wu L."/>
            <person name="Ma J."/>
        </authorList>
    </citation>
    <scope>NUCLEOTIDE SEQUENCE [LARGE SCALE GENOMIC DNA]</scope>
    <source>
        <strain evidence="7">CCM 8725</strain>
    </source>
</reference>
<dbReference type="InterPro" id="IPR016035">
    <property type="entry name" value="Acyl_Trfase/lysoPLipase"/>
</dbReference>
<dbReference type="Gene3D" id="3.40.47.10">
    <property type="match status" value="1"/>
</dbReference>
<feature type="domain" description="Ketosynthase family 3 (KS3)" evidence="5">
    <location>
        <begin position="10"/>
        <end position="437"/>
    </location>
</feature>
<dbReference type="InterPro" id="IPR029058">
    <property type="entry name" value="AB_hydrolase_fold"/>
</dbReference>
<dbReference type="PROSITE" id="PS00012">
    <property type="entry name" value="PHOSPHOPANTETHEINE"/>
    <property type="match status" value="1"/>
</dbReference>